<dbReference type="Proteomes" id="UP000077266">
    <property type="component" value="Unassembled WGS sequence"/>
</dbReference>
<dbReference type="EMBL" id="KV426406">
    <property type="protein sequence ID" value="KZV81235.1"/>
    <property type="molecule type" value="Genomic_DNA"/>
</dbReference>
<proteinExistence type="predicted"/>
<evidence type="ECO:0000313" key="2">
    <source>
        <dbReference type="Proteomes" id="UP000077266"/>
    </source>
</evidence>
<name>A0A165BU01_EXIGL</name>
<dbReference type="OrthoDB" id="3145912at2759"/>
<gene>
    <name evidence="1" type="ORF">EXIGLDRAFT_731554</name>
</gene>
<organism evidence="1 2">
    <name type="scientific">Exidia glandulosa HHB12029</name>
    <dbReference type="NCBI Taxonomy" id="1314781"/>
    <lineage>
        <taxon>Eukaryota</taxon>
        <taxon>Fungi</taxon>
        <taxon>Dikarya</taxon>
        <taxon>Basidiomycota</taxon>
        <taxon>Agaricomycotina</taxon>
        <taxon>Agaricomycetes</taxon>
        <taxon>Auriculariales</taxon>
        <taxon>Exidiaceae</taxon>
        <taxon>Exidia</taxon>
    </lineage>
</organism>
<keyword evidence="2" id="KW-1185">Reference proteome</keyword>
<evidence type="ECO:0008006" key="3">
    <source>
        <dbReference type="Google" id="ProtNLM"/>
    </source>
</evidence>
<reference evidence="1 2" key="1">
    <citation type="journal article" date="2016" name="Mol. Biol. Evol.">
        <title>Comparative Genomics of Early-Diverging Mushroom-Forming Fungi Provides Insights into the Origins of Lignocellulose Decay Capabilities.</title>
        <authorList>
            <person name="Nagy L.G."/>
            <person name="Riley R."/>
            <person name="Tritt A."/>
            <person name="Adam C."/>
            <person name="Daum C."/>
            <person name="Floudas D."/>
            <person name="Sun H."/>
            <person name="Yadav J.S."/>
            <person name="Pangilinan J."/>
            <person name="Larsson K.H."/>
            <person name="Matsuura K."/>
            <person name="Barry K."/>
            <person name="Labutti K."/>
            <person name="Kuo R."/>
            <person name="Ohm R.A."/>
            <person name="Bhattacharya S.S."/>
            <person name="Shirouzu T."/>
            <person name="Yoshinaga Y."/>
            <person name="Martin F.M."/>
            <person name="Grigoriev I.V."/>
            <person name="Hibbett D.S."/>
        </authorList>
    </citation>
    <scope>NUCLEOTIDE SEQUENCE [LARGE SCALE GENOMIC DNA]</scope>
    <source>
        <strain evidence="1 2">HHB12029</strain>
    </source>
</reference>
<evidence type="ECO:0000313" key="1">
    <source>
        <dbReference type="EMBL" id="KZV81235.1"/>
    </source>
</evidence>
<dbReference type="InParanoid" id="A0A165BU01"/>
<dbReference type="AlphaFoldDB" id="A0A165BU01"/>
<sequence length="287" mass="31772">MASSSTGLVDGVDAASPNRVDSSCFVKLPFELVLIVITAATHDCVRSSTCWVASLTLVCRAIHHAVDPILVETLRMTDTNCVAVARHKTRFQRTRHINVIDEDSNAGDNGTHRCTKALLQQRFPSLEAVTCFSNSSFTSRSILHMLQDSVAGNLATITHLHIRYFFSFSRDTFADWVPSSVTHLILEPVIAGLVGLQIFVQALSPYLEEHKGGITRLLIRTPFVSVVVKEEFAGAVTGVAVVRRDTRLWMHNDRTLLLDDPLLDKEAATDEDLGLALWYTGRQLYVP</sequence>
<accession>A0A165BU01</accession>
<protein>
    <recommendedName>
        <fullName evidence="3">F-box domain-containing protein</fullName>
    </recommendedName>
</protein>